<sequence length="366" mass="40570">MIDLRNNLSVLAQYVSEYYSANYPEGHSPKEISLVDHKINYTSWLNTNVVLPQWLQSFTYHNNDEILRDRAIGALAGLAIADAVGTTLEFSARDERTIDDMVGGGPFNLKPGEWTDDTTMALCLAETYLSKKSLDLTDFRNRMVNWYHFGVNSVNGRCFDIGNATRYALDEYLKFGSEWFGNTGVNSAGNAAIIRLSPCAIFNRYSLLNTLFDAEQQSKATHGAVESLDCSRLLGLILYHLLNGADKYQALSAHIIPLNARTALINAGEYKNKTRDEIRSSGYVIDTLEAALWAVWHTDNFRDAILLAANLGDDADSVAATTGQIAGALYGYSGIPVEWKEKLAEGERIVEMGKLLFKFSPCGYAQ</sequence>
<dbReference type="Gene3D" id="1.10.4080.10">
    <property type="entry name" value="ADP-ribosylation/Crystallin J1"/>
    <property type="match status" value="1"/>
</dbReference>
<keyword evidence="2" id="KW-1185">Reference proteome</keyword>
<evidence type="ECO:0000313" key="1">
    <source>
        <dbReference type="EMBL" id="NIF01098.1"/>
    </source>
</evidence>
<reference evidence="1 2" key="1">
    <citation type="journal article" date="2019" name="bioRxiv">
        <title>Bacteria contribute to plant secondary compound degradation in a generalist herbivore system.</title>
        <authorList>
            <person name="Francoeur C.B."/>
            <person name="Khadempour L."/>
            <person name="Moreira-Soto R.D."/>
            <person name="Gotting K."/>
            <person name="Book A.J."/>
            <person name="Pinto-Tomas A.A."/>
            <person name="Keefover-Ring K."/>
            <person name="Currie C.R."/>
        </authorList>
    </citation>
    <scope>NUCLEOTIDE SEQUENCE [LARGE SCALE GENOMIC DNA]</scope>
    <source>
        <strain evidence="1 2">Acro-805</strain>
    </source>
</reference>
<dbReference type="InterPro" id="IPR050792">
    <property type="entry name" value="ADP-ribosylglycohydrolase"/>
</dbReference>
<dbReference type="EMBL" id="VWXD01000004">
    <property type="protein sequence ID" value="NIF01098.1"/>
    <property type="molecule type" value="Genomic_DNA"/>
</dbReference>
<comment type="caution">
    <text evidence="1">The sequence shown here is derived from an EMBL/GenBank/DDBJ whole genome shotgun (WGS) entry which is preliminary data.</text>
</comment>
<dbReference type="InterPro" id="IPR036705">
    <property type="entry name" value="Ribosyl_crysJ1_sf"/>
</dbReference>
<dbReference type="RefSeq" id="WP_167139190.1">
    <property type="nucleotide sequence ID" value="NZ_VWXD01000004.1"/>
</dbReference>
<dbReference type="NCBIfam" id="NF041672">
    <property type="entry name" value="ADPriboarghdlase"/>
    <property type="match status" value="1"/>
</dbReference>
<dbReference type="InterPro" id="IPR005502">
    <property type="entry name" value="Ribosyl_crysJ1"/>
</dbReference>
<accession>A0ABX0QVN3</accession>
<dbReference type="PANTHER" id="PTHR16222">
    <property type="entry name" value="ADP-RIBOSYLGLYCOHYDROLASE"/>
    <property type="match status" value="1"/>
</dbReference>
<organism evidence="1 2">
    <name type="scientific">Candidatus Pantoea formicae</name>
    <dbReference type="NCBI Taxonomy" id="2608355"/>
    <lineage>
        <taxon>Bacteria</taxon>
        <taxon>Pseudomonadati</taxon>
        <taxon>Pseudomonadota</taxon>
        <taxon>Gammaproteobacteria</taxon>
        <taxon>Enterobacterales</taxon>
        <taxon>Erwiniaceae</taxon>
        <taxon>Pantoea</taxon>
    </lineage>
</organism>
<protein>
    <submittedName>
        <fullName evidence="1">ADP-ribosylglycohydrolase family protein</fullName>
    </submittedName>
</protein>
<evidence type="ECO:0000313" key="2">
    <source>
        <dbReference type="Proteomes" id="UP000780690"/>
    </source>
</evidence>
<dbReference type="PANTHER" id="PTHR16222:SF12">
    <property type="entry name" value="ADP-RIBOSYLGLYCOHYDROLASE-RELATED"/>
    <property type="match status" value="1"/>
</dbReference>
<dbReference type="Pfam" id="PF03747">
    <property type="entry name" value="ADP_ribosyl_GH"/>
    <property type="match status" value="1"/>
</dbReference>
<name>A0ABX0QVN3_9GAMM</name>
<gene>
    <name evidence="1" type="ORF">F3J38_13645</name>
</gene>
<dbReference type="SUPFAM" id="SSF101478">
    <property type="entry name" value="ADP-ribosylglycohydrolase"/>
    <property type="match status" value="1"/>
</dbReference>
<dbReference type="Proteomes" id="UP000780690">
    <property type="component" value="Unassembled WGS sequence"/>
</dbReference>
<dbReference type="InterPro" id="IPR049650">
    <property type="entry name" value="Tri1-like"/>
</dbReference>
<proteinExistence type="predicted"/>